<evidence type="ECO:0000313" key="2">
    <source>
        <dbReference type="EMBL" id="MCH79989.1"/>
    </source>
</evidence>
<dbReference type="AlphaFoldDB" id="A0A392LYG1"/>
<accession>A0A392LYG1</accession>
<feature type="compositionally biased region" description="Basic and acidic residues" evidence="1">
    <location>
        <begin position="240"/>
        <end position="262"/>
    </location>
</feature>
<feature type="compositionally biased region" description="Basic and acidic residues" evidence="1">
    <location>
        <begin position="292"/>
        <end position="308"/>
    </location>
</feature>
<gene>
    <name evidence="2" type="ORF">A2U01_0000751</name>
</gene>
<name>A0A392LYG1_9FABA</name>
<proteinExistence type="predicted"/>
<reference evidence="2 3" key="1">
    <citation type="journal article" date="2018" name="Front. Plant Sci.">
        <title>Red Clover (Trifolium pratense) and Zigzag Clover (T. medium) - A Picture of Genomic Similarities and Differences.</title>
        <authorList>
            <person name="Dluhosova J."/>
            <person name="Istvanek J."/>
            <person name="Nedelnik J."/>
            <person name="Repkova J."/>
        </authorList>
    </citation>
    <scope>NUCLEOTIDE SEQUENCE [LARGE SCALE GENOMIC DNA]</scope>
    <source>
        <strain evidence="3">cv. 10/8</strain>
        <tissue evidence="2">Leaf</tissue>
    </source>
</reference>
<protein>
    <submittedName>
        <fullName evidence="2">Uncharacterized protein</fullName>
    </submittedName>
</protein>
<feature type="compositionally biased region" description="Basic and acidic residues" evidence="1">
    <location>
        <begin position="318"/>
        <end position="328"/>
    </location>
</feature>
<evidence type="ECO:0000313" key="3">
    <source>
        <dbReference type="Proteomes" id="UP000265520"/>
    </source>
</evidence>
<sequence length="454" mass="52309">MDSFSIPWKCLELENKPTNTVINQPKTPKTFAQAVTNLCDIPLSQLPQAVVKGDRLAIEILEVSYEVGLEACKNNLHGRILWPKGSTSLSVAALKEKLSLIWKDLAKWGIISLGLLKLFAWSKDFNPKMQHNTSVQVWVMIFGLSQEYWQKNILFTIASSLGTPICTDSVTAKPMHERTFGQFARILVDIDLVQPLRYKLLVERKGFAFFVEIEYEHIPDFCSGCKVIGHHIDNCKRWNKEEDSKTNKDNNIKKKPPTEPKKVFVQTKEGRPQQIKPIEVINVEKEIINVEEVSDKPQEHITEEKDNENTNMVSKEPNTTHEKEDDNGKMDELYTTQEKQDETVMSPRGLFKAQDKQLEEELNANLDIEADRRLSVSVTTSSSQGSLVRDTQNQVFHEGTSSNNADLGLTHDIVFYMTWLFLMNHGPTWLKLRRHNKLQRIQVRMWKSRMRDFK</sequence>
<dbReference type="Proteomes" id="UP000265520">
    <property type="component" value="Unassembled WGS sequence"/>
</dbReference>
<feature type="region of interest" description="Disordered" evidence="1">
    <location>
        <begin position="292"/>
        <end position="328"/>
    </location>
</feature>
<feature type="region of interest" description="Disordered" evidence="1">
    <location>
        <begin position="240"/>
        <end position="269"/>
    </location>
</feature>
<keyword evidence="3" id="KW-1185">Reference proteome</keyword>
<dbReference type="InterPro" id="IPR040256">
    <property type="entry name" value="At4g02000-like"/>
</dbReference>
<dbReference type="PANTHER" id="PTHR31286">
    <property type="entry name" value="GLYCINE-RICH CELL WALL STRUCTURAL PROTEIN 1.8-LIKE"/>
    <property type="match status" value="1"/>
</dbReference>
<dbReference type="PANTHER" id="PTHR31286:SF176">
    <property type="entry name" value="DUF4283 DOMAIN PROTEIN"/>
    <property type="match status" value="1"/>
</dbReference>
<organism evidence="2 3">
    <name type="scientific">Trifolium medium</name>
    <dbReference type="NCBI Taxonomy" id="97028"/>
    <lineage>
        <taxon>Eukaryota</taxon>
        <taxon>Viridiplantae</taxon>
        <taxon>Streptophyta</taxon>
        <taxon>Embryophyta</taxon>
        <taxon>Tracheophyta</taxon>
        <taxon>Spermatophyta</taxon>
        <taxon>Magnoliopsida</taxon>
        <taxon>eudicotyledons</taxon>
        <taxon>Gunneridae</taxon>
        <taxon>Pentapetalae</taxon>
        <taxon>rosids</taxon>
        <taxon>fabids</taxon>
        <taxon>Fabales</taxon>
        <taxon>Fabaceae</taxon>
        <taxon>Papilionoideae</taxon>
        <taxon>50 kb inversion clade</taxon>
        <taxon>NPAAA clade</taxon>
        <taxon>Hologalegina</taxon>
        <taxon>IRL clade</taxon>
        <taxon>Trifolieae</taxon>
        <taxon>Trifolium</taxon>
    </lineage>
</organism>
<dbReference type="EMBL" id="LXQA010000564">
    <property type="protein sequence ID" value="MCH79989.1"/>
    <property type="molecule type" value="Genomic_DNA"/>
</dbReference>
<comment type="caution">
    <text evidence="2">The sequence shown here is derived from an EMBL/GenBank/DDBJ whole genome shotgun (WGS) entry which is preliminary data.</text>
</comment>
<evidence type="ECO:0000256" key="1">
    <source>
        <dbReference type="SAM" id="MobiDB-lite"/>
    </source>
</evidence>